<dbReference type="PANTHER" id="PTHR43364">
    <property type="entry name" value="NADH-SPECIFIC METHYLGLYOXAL REDUCTASE-RELATED"/>
    <property type="match status" value="1"/>
</dbReference>
<dbReference type="FunFam" id="3.20.20.100:FF:000004">
    <property type="entry name" value="Oxidoreductase, aldo/keto reductase"/>
    <property type="match status" value="1"/>
</dbReference>
<evidence type="ECO:0000313" key="4">
    <source>
        <dbReference type="Proteomes" id="UP000028411"/>
    </source>
</evidence>
<gene>
    <name evidence="3" type="ORF">BV95_00446</name>
</gene>
<dbReference type="InterPro" id="IPR023210">
    <property type="entry name" value="NADP_OxRdtase_dom"/>
</dbReference>
<evidence type="ECO:0000256" key="1">
    <source>
        <dbReference type="ARBA" id="ARBA00023002"/>
    </source>
</evidence>
<dbReference type="OrthoDB" id="7181835at2"/>
<evidence type="ECO:0000259" key="2">
    <source>
        <dbReference type="Pfam" id="PF00248"/>
    </source>
</evidence>
<dbReference type="SUPFAM" id="SSF51430">
    <property type="entry name" value="NAD(P)-linked oxidoreductase"/>
    <property type="match status" value="1"/>
</dbReference>
<dbReference type="CDD" id="cd19081">
    <property type="entry name" value="AKR_AKR9C1"/>
    <property type="match status" value="1"/>
</dbReference>
<name>A0A081RJB0_SPHCR</name>
<proteinExistence type="predicted"/>
<dbReference type="GO" id="GO:0016491">
    <property type="term" value="F:oxidoreductase activity"/>
    <property type="evidence" value="ECO:0007669"/>
    <property type="project" value="UniProtKB-KW"/>
</dbReference>
<keyword evidence="1" id="KW-0560">Oxidoreductase</keyword>
<accession>A0A081RJB0</accession>
<comment type="caution">
    <text evidence="3">The sequence shown here is derived from an EMBL/GenBank/DDBJ whole genome shotgun (WGS) entry which is preliminary data.</text>
</comment>
<dbReference type="Gene3D" id="3.20.20.100">
    <property type="entry name" value="NADP-dependent oxidoreductase domain"/>
    <property type="match status" value="1"/>
</dbReference>
<dbReference type="PANTHER" id="PTHR43364:SF6">
    <property type="entry name" value="OXIDOREDUCTASE-RELATED"/>
    <property type="match status" value="1"/>
</dbReference>
<dbReference type="PATRIC" id="fig|46429.4.peg.444"/>
<evidence type="ECO:0000313" key="3">
    <source>
        <dbReference type="EMBL" id="KEQ55283.1"/>
    </source>
</evidence>
<dbReference type="eggNOG" id="COG0667">
    <property type="taxonomic scope" value="Bacteria"/>
</dbReference>
<dbReference type="InterPro" id="IPR050523">
    <property type="entry name" value="AKR_Detox_Biosynth"/>
</dbReference>
<dbReference type="InterPro" id="IPR036812">
    <property type="entry name" value="NAD(P)_OxRdtase_dom_sf"/>
</dbReference>
<dbReference type="AlphaFoldDB" id="A0A081RJB0"/>
<reference evidence="3 4" key="1">
    <citation type="submission" date="2014-02" db="EMBL/GenBank/DDBJ databases">
        <title>Whole genome sequence of Sphingobium chlorophenolicum NBRC 16172.</title>
        <authorList>
            <person name="Gan H.M."/>
            <person name="Gan H.Y."/>
            <person name="Chew T.H."/>
            <person name="Savka M.A."/>
        </authorList>
    </citation>
    <scope>NUCLEOTIDE SEQUENCE [LARGE SCALE GENOMIC DNA]</scope>
    <source>
        <strain evidence="3 4">NBRC 16172</strain>
    </source>
</reference>
<dbReference type="GO" id="GO:0005829">
    <property type="term" value="C:cytosol"/>
    <property type="evidence" value="ECO:0007669"/>
    <property type="project" value="TreeGrafter"/>
</dbReference>
<sequence>MTTLRPLGSTGLSIAPLVLGGNVFGWTIDRETSFAVLDAFVAGGGTMIDTADVYSVFAPGNKGGESETLIGEWIAARGRRDDVQIATKVGIAMPDGEGLSAAWIARSIDDSLRRLRTDHIDLYYAHKDDEATPLDETLAAFDRLVKGGKVRAIAASNYSAARLSEALDISAANGLASYGALQPGFNLVDRHGFDASLQQLCIDRGLGVVPYFALASGFLTGKYRRDADIQGARKGIVERYASPAAYDLLDVMDAVSQETGLTLAQIALAWLAAQPGITAPIASATSVAQTEELIAGASASLNADQLDRLTHASEAVTRAKG</sequence>
<dbReference type="EMBL" id="JFHR01000002">
    <property type="protein sequence ID" value="KEQ55283.1"/>
    <property type="molecule type" value="Genomic_DNA"/>
</dbReference>
<dbReference type="Proteomes" id="UP000028411">
    <property type="component" value="Unassembled WGS sequence"/>
</dbReference>
<feature type="domain" description="NADP-dependent oxidoreductase" evidence="2">
    <location>
        <begin position="16"/>
        <end position="312"/>
    </location>
</feature>
<organism evidence="3 4">
    <name type="scientific">Sphingobium chlorophenolicum</name>
    <dbReference type="NCBI Taxonomy" id="46429"/>
    <lineage>
        <taxon>Bacteria</taxon>
        <taxon>Pseudomonadati</taxon>
        <taxon>Pseudomonadota</taxon>
        <taxon>Alphaproteobacteria</taxon>
        <taxon>Sphingomonadales</taxon>
        <taxon>Sphingomonadaceae</taxon>
        <taxon>Sphingobium</taxon>
    </lineage>
</organism>
<protein>
    <submittedName>
        <fullName evidence="3">Aldo/keto reductase</fullName>
    </submittedName>
</protein>
<dbReference type="Pfam" id="PF00248">
    <property type="entry name" value="Aldo_ket_red"/>
    <property type="match status" value="1"/>
</dbReference>
<dbReference type="RefSeq" id="WP_037446807.1">
    <property type="nucleotide sequence ID" value="NZ_JFHR01000002.1"/>
</dbReference>